<feature type="transmembrane region" description="Helical" evidence="11">
    <location>
        <begin position="59"/>
        <end position="81"/>
    </location>
</feature>
<dbReference type="PANTHER" id="PTHR30341">
    <property type="entry name" value="SODIUM ION/PROTON ANTIPORTER NHAA-RELATED"/>
    <property type="match status" value="1"/>
</dbReference>
<keyword evidence="13" id="KW-1185">Reference proteome</keyword>
<feature type="transmembrane region" description="Helical" evidence="11">
    <location>
        <begin position="102"/>
        <end position="127"/>
    </location>
</feature>
<dbReference type="InterPro" id="IPR004670">
    <property type="entry name" value="NhaA"/>
</dbReference>
<keyword evidence="5 11" id="KW-0812">Transmembrane</keyword>
<comment type="similarity">
    <text evidence="11">Belongs to the NhaA Na(+)/H(+) (TC 2.A.33) antiporter family.</text>
</comment>
<organism evidence="12 13">
    <name type="scientific">Williamsia herbipolensis</name>
    <dbReference type="NCBI Taxonomy" id="1603258"/>
    <lineage>
        <taxon>Bacteria</taxon>
        <taxon>Bacillati</taxon>
        <taxon>Actinomycetota</taxon>
        <taxon>Actinomycetes</taxon>
        <taxon>Mycobacteriales</taxon>
        <taxon>Nocardiaceae</taxon>
        <taxon>Williamsia</taxon>
    </lineage>
</organism>
<feature type="transmembrane region" description="Helical" evidence="11">
    <location>
        <begin position="188"/>
        <end position="204"/>
    </location>
</feature>
<dbReference type="InterPro" id="IPR023171">
    <property type="entry name" value="Na/H_antiporter_dom_sf"/>
</dbReference>
<evidence type="ECO:0000256" key="4">
    <source>
        <dbReference type="ARBA" id="ARBA00022475"/>
    </source>
</evidence>
<dbReference type="EMBL" id="CP108021">
    <property type="protein sequence ID" value="WUM22421.1"/>
    <property type="molecule type" value="Genomic_DNA"/>
</dbReference>
<accession>A0AAU4K8K6</accession>
<sequence>MSAPRLSPPSPSDFARYLRTETFGGLILLGAAAVALIWANSPWADAYLSLRDAHVGTDVLGLDLTIGHWAQEALLAVFFFVAGLELKREIVLGELSSLKQAILPVFAAVGGVVVPIVICIAIGWGTAGIEKAWAIPAATDIAFALGVLALVGSRIPSSARVFLLALAVVDDLIAIAIIAAVFTDSLDLVALAVAAAAMALYWWCQRRRITTRFVYIPLAIITWVAVYNAGIHATIAGVALGLLTRVRPDPGEDCAPGSRLEHRIQPISAAICVPLFALFAAGVPISAPIVGDLFSDRIAIGIMVGLVVGKTIGIFGTSWLCIRLRLAAKPEGFFVRDLLAVAILGGIGFTVSLLIADLALPPAEAELAKAAVLLSSMVASLLGAAALIRRGRVHSRLLDDD</sequence>
<evidence type="ECO:0000313" key="12">
    <source>
        <dbReference type="EMBL" id="WUM22421.1"/>
    </source>
</evidence>
<dbReference type="HAMAP" id="MF_01844">
    <property type="entry name" value="NhaA"/>
    <property type="match status" value="1"/>
</dbReference>
<evidence type="ECO:0000313" key="13">
    <source>
        <dbReference type="Proteomes" id="UP001432128"/>
    </source>
</evidence>
<evidence type="ECO:0000256" key="1">
    <source>
        <dbReference type="ARBA" id="ARBA00004429"/>
    </source>
</evidence>
<evidence type="ECO:0000256" key="9">
    <source>
        <dbReference type="ARBA" id="ARBA00023136"/>
    </source>
</evidence>
<dbReference type="KEGG" id="whr:OG579_15505"/>
<dbReference type="GO" id="GO:0006885">
    <property type="term" value="P:regulation of pH"/>
    <property type="evidence" value="ECO:0007669"/>
    <property type="project" value="UniProtKB-UniRule"/>
</dbReference>
<keyword evidence="2 11" id="KW-0813">Transport</keyword>
<keyword evidence="6 11" id="KW-1133">Transmembrane helix</keyword>
<dbReference type="AlphaFoldDB" id="A0AAU4K8K6"/>
<dbReference type="RefSeq" id="WP_328859257.1">
    <property type="nucleotide sequence ID" value="NZ_CP108021.1"/>
</dbReference>
<evidence type="ECO:0000256" key="7">
    <source>
        <dbReference type="ARBA" id="ARBA00023053"/>
    </source>
</evidence>
<keyword evidence="9 11" id="KW-0472">Membrane</keyword>
<keyword evidence="4 11" id="KW-1003">Cell membrane</keyword>
<proteinExistence type="inferred from homology"/>
<dbReference type="Pfam" id="PF06965">
    <property type="entry name" value="Na_H_antiport_1"/>
    <property type="match status" value="1"/>
</dbReference>
<evidence type="ECO:0000256" key="10">
    <source>
        <dbReference type="ARBA" id="ARBA00023201"/>
    </source>
</evidence>
<evidence type="ECO:0000256" key="5">
    <source>
        <dbReference type="ARBA" id="ARBA00022692"/>
    </source>
</evidence>
<name>A0AAU4K8K6_9NOCA</name>
<feature type="transmembrane region" description="Helical" evidence="11">
    <location>
        <begin position="21"/>
        <end position="39"/>
    </location>
</feature>
<gene>
    <name evidence="11 12" type="primary">nhaA</name>
    <name evidence="12" type="ORF">OG579_15505</name>
</gene>
<feature type="transmembrane region" description="Helical" evidence="11">
    <location>
        <begin position="133"/>
        <end position="152"/>
    </location>
</feature>
<keyword evidence="3 11" id="KW-0050">Antiport</keyword>
<dbReference type="Proteomes" id="UP001432128">
    <property type="component" value="Chromosome"/>
</dbReference>
<keyword evidence="7 11" id="KW-0915">Sodium</keyword>
<evidence type="ECO:0000256" key="8">
    <source>
        <dbReference type="ARBA" id="ARBA00023065"/>
    </source>
</evidence>
<feature type="transmembrane region" description="Helical" evidence="11">
    <location>
        <begin position="298"/>
        <end position="322"/>
    </location>
</feature>
<reference evidence="12 13" key="1">
    <citation type="submission" date="2022-10" db="EMBL/GenBank/DDBJ databases">
        <title>The complete genomes of actinobacterial strains from the NBC collection.</title>
        <authorList>
            <person name="Joergensen T.S."/>
            <person name="Alvarez Arevalo M."/>
            <person name="Sterndorff E.B."/>
            <person name="Faurdal D."/>
            <person name="Vuksanovic O."/>
            <person name="Mourched A.-S."/>
            <person name="Charusanti P."/>
            <person name="Shaw S."/>
            <person name="Blin K."/>
            <person name="Weber T."/>
        </authorList>
    </citation>
    <scope>NUCLEOTIDE SEQUENCE [LARGE SCALE GENOMIC DNA]</scope>
    <source>
        <strain evidence="12 13">NBC_00319</strain>
    </source>
</reference>
<dbReference type="GO" id="GO:0015385">
    <property type="term" value="F:sodium:proton antiporter activity"/>
    <property type="evidence" value="ECO:0007669"/>
    <property type="project" value="UniProtKB-UniRule"/>
</dbReference>
<evidence type="ECO:0000256" key="2">
    <source>
        <dbReference type="ARBA" id="ARBA00022448"/>
    </source>
</evidence>
<evidence type="ECO:0000256" key="3">
    <source>
        <dbReference type="ARBA" id="ARBA00022449"/>
    </source>
</evidence>
<evidence type="ECO:0000256" key="11">
    <source>
        <dbReference type="HAMAP-Rule" id="MF_01844"/>
    </source>
</evidence>
<comment type="function">
    <text evidence="11">Na(+)/H(+) antiporter that extrudes sodium in exchange for external protons.</text>
</comment>
<feature type="transmembrane region" description="Helical" evidence="11">
    <location>
        <begin position="334"/>
        <end position="355"/>
    </location>
</feature>
<dbReference type="NCBIfam" id="TIGR00773">
    <property type="entry name" value="NhaA"/>
    <property type="match status" value="1"/>
</dbReference>
<feature type="transmembrane region" description="Helical" evidence="11">
    <location>
        <begin position="161"/>
        <end position="182"/>
    </location>
</feature>
<feature type="transmembrane region" description="Helical" evidence="11">
    <location>
        <begin position="367"/>
        <end position="388"/>
    </location>
</feature>
<dbReference type="PANTHER" id="PTHR30341:SF0">
    <property type="entry name" value="NA(+)_H(+) ANTIPORTER NHAA"/>
    <property type="match status" value="1"/>
</dbReference>
<evidence type="ECO:0000256" key="6">
    <source>
        <dbReference type="ARBA" id="ARBA00022989"/>
    </source>
</evidence>
<dbReference type="Gene3D" id="1.20.1530.10">
    <property type="entry name" value="Na+/H+ antiporter like domain"/>
    <property type="match status" value="1"/>
</dbReference>
<dbReference type="GO" id="GO:0005886">
    <property type="term" value="C:plasma membrane"/>
    <property type="evidence" value="ECO:0007669"/>
    <property type="project" value="UniProtKB-SubCell"/>
</dbReference>
<comment type="subcellular location">
    <subcellularLocation>
        <location evidence="1">Cell inner membrane</location>
        <topology evidence="1">Multi-pass membrane protein</topology>
    </subcellularLocation>
    <subcellularLocation>
        <location evidence="11">Cell membrane</location>
        <topology evidence="11">Multi-pass membrane protein</topology>
    </subcellularLocation>
</comment>
<keyword evidence="8 11" id="KW-0406">Ion transport</keyword>
<comment type="catalytic activity">
    <reaction evidence="11">
        <text>Na(+)(in) + 2 H(+)(out) = Na(+)(out) + 2 H(+)(in)</text>
        <dbReference type="Rhea" id="RHEA:29251"/>
        <dbReference type="ChEBI" id="CHEBI:15378"/>
        <dbReference type="ChEBI" id="CHEBI:29101"/>
    </reaction>
</comment>
<protein>
    <recommendedName>
        <fullName evidence="11">Na(+)/H(+) antiporter NhaA</fullName>
    </recommendedName>
    <alternativeName>
        <fullName evidence="11">Sodium/proton antiporter NhaA</fullName>
    </alternativeName>
</protein>
<keyword evidence="10 11" id="KW-0739">Sodium transport</keyword>